<organism evidence="2 3">
    <name type="scientific">Thamnocephalis sphaerospora</name>
    <dbReference type="NCBI Taxonomy" id="78915"/>
    <lineage>
        <taxon>Eukaryota</taxon>
        <taxon>Fungi</taxon>
        <taxon>Fungi incertae sedis</taxon>
        <taxon>Zoopagomycota</taxon>
        <taxon>Zoopagomycotina</taxon>
        <taxon>Zoopagomycetes</taxon>
        <taxon>Zoopagales</taxon>
        <taxon>Sigmoideomycetaceae</taxon>
        <taxon>Thamnocephalis</taxon>
    </lineage>
</organism>
<dbReference type="Gene3D" id="1.10.12.10">
    <property type="entry name" value="Lyase 2-enoyl-coa Hydratase, Chain A, domain 2"/>
    <property type="match status" value="1"/>
</dbReference>
<proteinExistence type="inferred from homology"/>
<dbReference type="Proteomes" id="UP000271241">
    <property type="component" value="Unassembled WGS sequence"/>
</dbReference>
<dbReference type="EMBL" id="KZ992513">
    <property type="protein sequence ID" value="RKP09443.1"/>
    <property type="molecule type" value="Genomic_DNA"/>
</dbReference>
<dbReference type="InterPro" id="IPR029045">
    <property type="entry name" value="ClpP/crotonase-like_dom_sf"/>
</dbReference>
<accession>A0A4P9XTF9</accession>
<protein>
    <submittedName>
        <fullName evidence="2">Enoyl-CoA hydratase/isomerase family protein</fullName>
    </submittedName>
</protein>
<dbReference type="STRING" id="78915.A0A4P9XTF9"/>
<dbReference type="PANTHER" id="PTHR42964:SF1">
    <property type="entry name" value="POLYKETIDE BIOSYNTHESIS ENOYL-COA HYDRATASE PKSH-RELATED"/>
    <property type="match status" value="1"/>
</dbReference>
<sequence length="280" mass="29830">MSAYNDIIYAVSADIATVTLNRPQRGNAISPRMRDELIQAFEQAVADPVVRAVVLTGAGRYFCTGMDLAQTGSRPDAAVDPVDAALRMFDAVRHCPKPVIARVNGPAVGGGVGLVFCADIRLAPRSTGVYFRLAEVERGLVPAVISRYIVPDLGPMRARQLMLTAERVTVADAADHWPGFLTSAVADEKALDAAVAEYTHMLCGNAPQAMADVKRLVAVQGGGLPSGETAVTTDALAAVRSVFSRMLQSKEAAYGIGEFMAKRRPDWSAFVTRGLPKSKL</sequence>
<dbReference type="CDD" id="cd06558">
    <property type="entry name" value="crotonase-like"/>
    <property type="match status" value="1"/>
</dbReference>
<evidence type="ECO:0000256" key="1">
    <source>
        <dbReference type="ARBA" id="ARBA00005254"/>
    </source>
</evidence>
<gene>
    <name evidence="2" type="ORF">THASP1DRAFT_28755</name>
</gene>
<evidence type="ECO:0000313" key="2">
    <source>
        <dbReference type="EMBL" id="RKP09443.1"/>
    </source>
</evidence>
<dbReference type="OrthoDB" id="448450at2759"/>
<name>A0A4P9XTF9_9FUNG</name>
<evidence type="ECO:0000313" key="3">
    <source>
        <dbReference type="Proteomes" id="UP000271241"/>
    </source>
</evidence>
<dbReference type="GO" id="GO:0016853">
    <property type="term" value="F:isomerase activity"/>
    <property type="evidence" value="ECO:0007669"/>
    <property type="project" value="UniProtKB-KW"/>
</dbReference>
<dbReference type="Pfam" id="PF00378">
    <property type="entry name" value="ECH_1"/>
    <property type="match status" value="1"/>
</dbReference>
<dbReference type="InterPro" id="IPR014748">
    <property type="entry name" value="Enoyl-CoA_hydra_C"/>
</dbReference>
<comment type="similarity">
    <text evidence="1">Belongs to the enoyl-CoA hydratase/isomerase family.</text>
</comment>
<dbReference type="Gene3D" id="3.90.226.10">
    <property type="entry name" value="2-enoyl-CoA Hydratase, Chain A, domain 1"/>
    <property type="match status" value="1"/>
</dbReference>
<keyword evidence="3" id="KW-1185">Reference proteome</keyword>
<keyword evidence="2" id="KW-0413">Isomerase</keyword>
<dbReference type="PANTHER" id="PTHR42964">
    <property type="entry name" value="ENOYL-COA HYDRATASE"/>
    <property type="match status" value="1"/>
</dbReference>
<dbReference type="AlphaFoldDB" id="A0A4P9XTF9"/>
<dbReference type="InterPro" id="IPR001753">
    <property type="entry name" value="Enoyl-CoA_hydra/iso"/>
</dbReference>
<reference evidence="3" key="1">
    <citation type="journal article" date="2018" name="Nat. Microbiol.">
        <title>Leveraging single-cell genomics to expand the fungal tree of life.</title>
        <authorList>
            <person name="Ahrendt S.R."/>
            <person name="Quandt C.A."/>
            <person name="Ciobanu D."/>
            <person name="Clum A."/>
            <person name="Salamov A."/>
            <person name="Andreopoulos B."/>
            <person name="Cheng J.F."/>
            <person name="Woyke T."/>
            <person name="Pelin A."/>
            <person name="Henrissat B."/>
            <person name="Reynolds N.K."/>
            <person name="Benny G.L."/>
            <person name="Smith M.E."/>
            <person name="James T.Y."/>
            <person name="Grigoriev I.V."/>
        </authorList>
    </citation>
    <scope>NUCLEOTIDE SEQUENCE [LARGE SCALE GENOMIC DNA]</scope>
    <source>
        <strain evidence="3">RSA 1356</strain>
    </source>
</reference>
<dbReference type="InterPro" id="IPR051683">
    <property type="entry name" value="Enoyl-CoA_Hydratase/Isomerase"/>
</dbReference>
<dbReference type="SUPFAM" id="SSF52096">
    <property type="entry name" value="ClpP/crotonase"/>
    <property type="match status" value="1"/>
</dbReference>